<evidence type="ECO:0000313" key="2">
    <source>
        <dbReference type="Proteomes" id="UP000001219"/>
    </source>
</evidence>
<dbReference type="OrthoDB" id="4742748at2"/>
<accession>D0LCX9</accession>
<keyword evidence="2" id="KW-1185">Reference proteome</keyword>
<sequence length="101" mass="10869">MRVEIKPSALKWGVSESEIAAVVAYPMLRVTLAARMAGALPVLHIGPASENEPYLEVIVDLAPTVPVAFHAMVLRRRLATSLGLDQLIDINYGPQKGAHNA</sequence>
<gene>
    <name evidence="1" type="ordered locus">Gbro_3267</name>
</gene>
<dbReference type="EMBL" id="CP001802">
    <property type="protein sequence ID" value="ACY22472.1"/>
    <property type="molecule type" value="Genomic_DNA"/>
</dbReference>
<proteinExistence type="predicted"/>
<dbReference type="HOGENOM" id="CLU_2287536_0_0_11"/>
<organism evidence="1 2">
    <name type="scientific">Gordonia bronchialis (strain ATCC 25592 / DSM 43247 / BCRC 13721 / JCM 3198 / KCTC 3076 / NBRC 16047 / NCTC 10667)</name>
    <name type="common">Rhodococcus bronchialis</name>
    <dbReference type="NCBI Taxonomy" id="526226"/>
    <lineage>
        <taxon>Bacteria</taxon>
        <taxon>Bacillati</taxon>
        <taxon>Actinomycetota</taxon>
        <taxon>Actinomycetes</taxon>
        <taxon>Mycobacteriales</taxon>
        <taxon>Gordoniaceae</taxon>
        <taxon>Gordonia</taxon>
    </lineage>
</organism>
<name>D0LCX9_GORB4</name>
<reference evidence="1 2" key="2">
    <citation type="journal article" date="2010" name="Stand. Genomic Sci.">
        <title>Complete genome sequence of Gordonia bronchialis type strain (3410).</title>
        <authorList>
            <person name="Ivanova N."/>
            <person name="Sikorski J."/>
            <person name="Jando M."/>
            <person name="Lapidus A."/>
            <person name="Nolan M."/>
            <person name="Lucas S."/>
            <person name="Del Rio T.G."/>
            <person name="Tice H."/>
            <person name="Copeland A."/>
            <person name="Cheng J.F."/>
            <person name="Chen F."/>
            <person name="Bruce D."/>
            <person name="Goodwin L."/>
            <person name="Pitluck S."/>
            <person name="Mavromatis K."/>
            <person name="Ovchinnikova G."/>
            <person name="Pati A."/>
            <person name="Chen A."/>
            <person name="Palaniappan K."/>
            <person name="Land M."/>
            <person name="Hauser L."/>
            <person name="Chang Y.J."/>
            <person name="Jeffries C.D."/>
            <person name="Chain P."/>
            <person name="Saunders E."/>
            <person name="Han C."/>
            <person name="Detter J.C."/>
            <person name="Brettin T."/>
            <person name="Rohde M."/>
            <person name="Goker M."/>
            <person name="Bristow J."/>
            <person name="Eisen J.A."/>
            <person name="Markowitz V."/>
            <person name="Hugenholtz P."/>
            <person name="Klenk H.P."/>
            <person name="Kyrpides N.C."/>
        </authorList>
    </citation>
    <scope>NUCLEOTIDE SEQUENCE [LARGE SCALE GENOMIC DNA]</scope>
    <source>
        <strain evidence="2">ATCC 25592 / DSM 43247 / BCRC 13721 / JCM 3198 / KCTC 3076 / NBRC 16047 / NCTC 10667</strain>
    </source>
</reference>
<dbReference type="AlphaFoldDB" id="D0LCX9"/>
<dbReference type="KEGG" id="gbr:Gbro_3267"/>
<evidence type="ECO:0000313" key="1">
    <source>
        <dbReference type="EMBL" id="ACY22472.1"/>
    </source>
</evidence>
<dbReference type="Proteomes" id="UP000001219">
    <property type="component" value="Chromosome"/>
</dbReference>
<reference evidence="2" key="1">
    <citation type="submission" date="2009-10" db="EMBL/GenBank/DDBJ databases">
        <title>The complete chromosome of Gordonia bronchialis DSM 43247.</title>
        <authorList>
            <consortium name="US DOE Joint Genome Institute (JGI-PGF)"/>
            <person name="Lucas S."/>
            <person name="Copeland A."/>
            <person name="Lapidus A."/>
            <person name="Glavina del Rio T."/>
            <person name="Dalin E."/>
            <person name="Tice H."/>
            <person name="Bruce D."/>
            <person name="Goodwin L."/>
            <person name="Pitluck S."/>
            <person name="Kyrpides N."/>
            <person name="Mavromatis K."/>
            <person name="Ivanova N."/>
            <person name="Ovchinnikova G."/>
            <person name="Saunders E."/>
            <person name="Brettin T."/>
            <person name="Detter J.C."/>
            <person name="Han C."/>
            <person name="Larimer F."/>
            <person name="Land M."/>
            <person name="Hauser L."/>
            <person name="Markowitz V."/>
            <person name="Cheng J.-F."/>
            <person name="Hugenholtz P."/>
            <person name="Woyke T."/>
            <person name="Wu D."/>
            <person name="Jando M."/>
            <person name="Schneider S."/>
            <person name="Goeker M."/>
            <person name="Klenk H.-P."/>
            <person name="Eisen J.A."/>
        </authorList>
    </citation>
    <scope>NUCLEOTIDE SEQUENCE [LARGE SCALE GENOMIC DNA]</scope>
    <source>
        <strain evidence="2">ATCC 25592 / DSM 43247 / BCRC 13721 / JCM 3198 / KCTC 3076 / NBRC 16047 / NCTC 10667</strain>
    </source>
</reference>
<protein>
    <submittedName>
        <fullName evidence="1">Uncharacterized protein</fullName>
    </submittedName>
</protein>
<dbReference type="RefSeq" id="WP_012834988.1">
    <property type="nucleotide sequence ID" value="NC_013441.1"/>
</dbReference>